<evidence type="ECO:0008006" key="4">
    <source>
        <dbReference type="Google" id="ProtNLM"/>
    </source>
</evidence>
<dbReference type="AlphaFoldDB" id="A0A839N8R8"/>
<sequence length="121" mass="12798">MQIELLVVPDCPNEAAAAELIRAAVRSTGVSANIARTIITNDEEGNERGFTGSPTILLNGADPFAKAAAPIALACRLYATPTGLRTARSMPSRQTSSPLLSERQATLARTFTRTRRASPSS</sequence>
<feature type="compositionally biased region" description="Basic residues" evidence="1">
    <location>
        <begin position="112"/>
        <end position="121"/>
    </location>
</feature>
<evidence type="ECO:0000256" key="1">
    <source>
        <dbReference type="SAM" id="MobiDB-lite"/>
    </source>
</evidence>
<protein>
    <recommendedName>
        <fullName evidence="4">Alkylmercury lyase</fullName>
    </recommendedName>
</protein>
<organism evidence="2 3">
    <name type="scientific">Flexivirga oryzae</name>
    <dbReference type="NCBI Taxonomy" id="1794944"/>
    <lineage>
        <taxon>Bacteria</taxon>
        <taxon>Bacillati</taxon>
        <taxon>Actinomycetota</taxon>
        <taxon>Actinomycetes</taxon>
        <taxon>Micrococcales</taxon>
        <taxon>Dermacoccaceae</taxon>
        <taxon>Flexivirga</taxon>
    </lineage>
</organism>
<name>A0A839N8R8_9MICO</name>
<comment type="caution">
    <text evidence="2">The sequence shown here is derived from an EMBL/GenBank/DDBJ whole genome shotgun (WGS) entry which is preliminary data.</text>
</comment>
<feature type="region of interest" description="Disordered" evidence="1">
    <location>
        <begin position="84"/>
        <end position="121"/>
    </location>
</feature>
<evidence type="ECO:0000313" key="2">
    <source>
        <dbReference type="EMBL" id="MBB2892026.1"/>
    </source>
</evidence>
<dbReference type="Proteomes" id="UP000559182">
    <property type="component" value="Unassembled WGS sequence"/>
</dbReference>
<gene>
    <name evidence="2" type="ORF">FHU39_002010</name>
</gene>
<keyword evidence="3" id="KW-1185">Reference proteome</keyword>
<proteinExistence type="predicted"/>
<dbReference type="EMBL" id="JACHVQ010000001">
    <property type="protein sequence ID" value="MBB2892026.1"/>
    <property type="molecule type" value="Genomic_DNA"/>
</dbReference>
<accession>A0A839N8R8</accession>
<evidence type="ECO:0000313" key="3">
    <source>
        <dbReference type="Proteomes" id="UP000559182"/>
    </source>
</evidence>
<reference evidence="2 3" key="1">
    <citation type="submission" date="2020-08" db="EMBL/GenBank/DDBJ databases">
        <title>Sequencing the genomes of 1000 actinobacteria strains.</title>
        <authorList>
            <person name="Klenk H.-P."/>
        </authorList>
    </citation>
    <scope>NUCLEOTIDE SEQUENCE [LARGE SCALE GENOMIC DNA]</scope>
    <source>
        <strain evidence="2 3">DSM 105369</strain>
    </source>
</reference>
<dbReference type="RefSeq" id="WP_183320209.1">
    <property type="nucleotide sequence ID" value="NZ_JACHVQ010000001.1"/>
</dbReference>
<feature type="compositionally biased region" description="Polar residues" evidence="1">
    <location>
        <begin position="89"/>
        <end position="99"/>
    </location>
</feature>